<dbReference type="RefSeq" id="XP_001021586.2">
    <property type="nucleotide sequence ID" value="XM_001021586.2"/>
</dbReference>
<evidence type="ECO:0000259" key="4">
    <source>
        <dbReference type="Pfam" id="PF17852"/>
    </source>
</evidence>
<dbReference type="Pfam" id="PF12775">
    <property type="entry name" value="AAA_7"/>
    <property type="match status" value="1"/>
</dbReference>
<feature type="coiled-coil region" evidence="1">
    <location>
        <begin position="4760"/>
        <end position="4787"/>
    </location>
</feature>
<feature type="region of interest" description="Disordered" evidence="2">
    <location>
        <begin position="3584"/>
        <end position="3659"/>
    </location>
</feature>
<dbReference type="GO" id="GO:0030286">
    <property type="term" value="C:dynein complex"/>
    <property type="evidence" value="ECO:0007669"/>
    <property type="project" value="InterPro"/>
</dbReference>
<feature type="region of interest" description="Disordered" evidence="2">
    <location>
        <begin position="6872"/>
        <end position="6901"/>
    </location>
</feature>
<evidence type="ECO:0000256" key="1">
    <source>
        <dbReference type="SAM" id="Coils"/>
    </source>
</evidence>
<dbReference type="InterPro" id="IPR041466">
    <property type="entry name" value="Dynein_AAA5_ext"/>
</dbReference>
<feature type="compositionally biased region" description="Polar residues" evidence="2">
    <location>
        <begin position="7207"/>
        <end position="7218"/>
    </location>
</feature>
<accession>I7M9C8</accession>
<feature type="region of interest" description="Disordered" evidence="2">
    <location>
        <begin position="5875"/>
        <end position="5905"/>
    </location>
</feature>
<feature type="compositionally biased region" description="Polar residues" evidence="2">
    <location>
        <begin position="3057"/>
        <end position="3071"/>
    </location>
</feature>
<feature type="domain" description="Dynein heavy chain hydrolytic ATP-binding dynein motor region" evidence="3">
    <location>
        <begin position="2381"/>
        <end position="2701"/>
    </location>
</feature>
<evidence type="ECO:0000256" key="2">
    <source>
        <dbReference type="SAM" id="MobiDB-lite"/>
    </source>
</evidence>
<feature type="compositionally biased region" description="Polar residues" evidence="2">
    <location>
        <begin position="3102"/>
        <end position="3113"/>
    </location>
</feature>
<feature type="region of interest" description="Disordered" evidence="2">
    <location>
        <begin position="719"/>
        <end position="745"/>
    </location>
</feature>
<dbReference type="STRING" id="312017.I7M9C8"/>
<feature type="compositionally biased region" description="Acidic residues" evidence="2">
    <location>
        <begin position="3599"/>
        <end position="3621"/>
    </location>
</feature>
<dbReference type="GO" id="GO:0005524">
    <property type="term" value="F:ATP binding"/>
    <property type="evidence" value="ECO:0007669"/>
    <property type="project" value="InterPro"/>
</dbReference>
<dbReference type="Pfam" id="PF17852">
    <property type="entry name" value="Dynein_AAA_lid"/>
    <property type="match status" value="1"/>
</dbReference>
<organism evidence="5 6">
    <name type="scientific">Tetrahymena thermophila (strain SB210)</name>
    <dbReference type="NCBI Taxonomy" id="312017"/>
    <lineage>
        <taxon>Eukaryota</taxon>
        <taxon>Sar</taxon>
        <taxon>Alveolata</taxon>
        <taxon>Ciliophora</taxon>
        <taxon>Intramacronucleata</taxon>
        <taxon>Oligohymenophorea</taxon>
        <taxon>Hymenostomatida</taxon>
        <taxon>Tetrahymenina</taxon>
        <taxon>Tetrahymenidae</taxon>
        <taxon>Tetrahymena</taxon>
    </lineage>
</organism>
<feature type="region of interest" description="Disordered" evidence="2">
    <location>
        <begin position="6780"/>
        <end position="6854"/>
    </location>
</feature>
<dbReference type="GO" id="GO:0051959">
    <property type="term" value="F:dynein light intermediate chain binding"/>
    <property type="evidence" value="ECO:0007669"/>
    <property type="project" value="InterPro"/>
</dbReference>
<feature type="compositionally biased region" description="Polar residues" evidence="2">
    <location>
        <begin position="776"/>
        <end position="789"/>
    </location>
</feature>
<dbReference type="GeneID" id="7826010"/>
<dbReference type="Pfam" id="PF12774">
    <property type="entry name" value="AAA_6"/>
    <property type="match status" value="1"/>
</dbReference>
<feature type="compositionally biased region" description="Basic and acidic residues" evidence="2">
    <location>
        <begin position="724"/>
        <end position="735"/>
    </location>
</feature>
<dbReference type="EMBL" id="GG662603">
    <property type="protein sequence ID" value="EAS01341.2"/>
    <property type="molecule type" value="Genomic_DNA"/>
</dbReference>
<dbReference type="eggNOG" id="KOG3595">
    <property type="taxonomic scope" value="Eukaryota"/>
</dbReference>
<evidence type="ECO:0000259" key="3">
    <source>
        <dbReference type="Pfam" id="PF12774"/>
    </source>
</evidence>
<feature type="compositionally biased region" description="Acidic residues" evidence="2">
    <location>
        <begin position="3073"/>
        <end position="3092"/>
    </location>
</feature>
<evidence type="ECO:0000313" key="6">
    <source>
        <dbReference type="Proteomes" id="UP000009168"/>
    </source>
</evidence>
<keyword evidence="1" id="KW-0175">Coiled coil</keyword>
<feature type="region of interest" description="Disordered" evidence="2">
    <location>
        <begin position="3050"/>
        <end position="3113"/>
    </location>
</feature>
<proteinExistence type="predicted"/>
<feature type="compositionally biased region" description="Low complexity" evidence="2">
    <location>
        <begin position="5712"/>
        <end position="5722"/>
    </location>
</feature>
<dbReference type="PANTHER" id="PTHR45703:SF36">
    <property type="entry name" value="DYNEIN HEAVY CHAIN, CYTOPLASMIC"/>
    <property type="match status" value="1"/>
</dbReference>
<dbReference type="GO" id="GO:0007018">
    <property type="term" value="P:microtubule-based movement"/>
    <property type="evidence" value="ECO:0007669"/>
    <property type="project" value="InterPro"/>
</dbReference>
<feature type="region of interest" description="Disordered" evidence="2">
    <location>
        <begin position="5671"/>
        <end position="5724"/>
    </location>
</feature>
<feature type="compositionally biased region" description="Polar residues" evidence="2">
    <location>
        <begin position="5677"/>
        <end position="5704"/>
    </location>
</feature>
<dbReference type="InterPro" id="IPR026983">
    <property type="entry name" value="DHC"/>
</dbReference>
<feature type="domain" description="Dynein heavy chain AAA 5 extension" evidence="4">
    <location>
        <begin position="3131"/>
        <end position="3222"/>
    </location>
</feature>
<feature type="compositionally biased region" description="Basic and acidic residues" evidence="2">
    <location>
        <begin position="6872"/>
        <end position="6883"/>
    </location>
</feature>
<dbReference type="GO" id="GO:0045505">
    <property type="term" value="F:dynein intermediate chain binding"/>
    <property type="evidence" value="ECO:0007669"/>
    <property type="project" value="InterPro"/>
</dbReference>
<dbReference type="InterPro" id="IPR035699">
    <property type="entry name" value="AAA_6"/>
</dbReference>
<feature type="region of interest" description="Disordered" evidence="2">
    <location>
        <begin position="7187"/>
        <end position="7228"/>
    </location>
</feature>
<name>I7M9C8_TETTS</name>
<protein>
    <submittedName>
        <fullName evidence="5">Dynein heavy chain family protein</fullName>
    </submittedName>
</protein>
<feature type="compositionally biased region" description="Basic and acidic residues" evidence="2">
    <location>
        <begin position="7219"/>
        <end position="7228"/>
    </location>
</feature>
<feature type="region of interest" description="Disordered" evidence="2">
    <location>
        <begin position="769"/>
        <end position="792"/>
    </location>
</feature>
<feature type="coiled-coil region" evidence="1">
    <location>
        <begin position="4520"/>
        <end position="4599"/>
    </location>
</feature>
<dbReference type="KEGG" id="tet:TTHERM_00149510"/>
<evidence type="ECO:0000313" key="5">
    <source>
        <dbReference type="EMBL" id="EAS01341.2"/>
    </source>
</evidence>
<feature type="compositionally biased region" description="Acidic residues" evidence="2">
    <location>
        <begin position="5885"/>
        <end position="5900"/>
    </location>
</feature>
<dbReference type="Proteomes" id="UP000009168">
    <property type="component" value="Unassembled WGS sequence"/>
</dbReference>
<feature type="compositionally biased region" description="Low complexity" evidence="2">
    <location>
        <begin position="3636"/>
        <end position="3651"/>
    </location>
</feature>
<dbReference type="InParanoid" id="I7M9C8"/>
<feature type="compositionally biased region" description="Basic and acidic residues" evidence="2">
    <location>
        <begin position="6817"/>
        <end position="6840"/>
    </location>
</feature>
<feature type="compositionally biased region" description="Polar residues" evidence="2">
    <location>
        <begin position="6780"/>
        <end position="6806"/>
    </location>
</feature>
<reference evidence="6" key="1">
    <citation type="journal article" date="2006" name="PLoS Biol.">
        <title>Macronuclear genome sequence of the ciliate Tetrahymena thermophila, a model eukaryote.</title>
        <authorList>
            <person name="Eisen J.A."/>
            <person name="Coyne R.S."/>
            <person name="Wu M."/>
            <person name="Wu D."/>
            <person name="Thiagarajan M."/>
            <person name="Wortman J.R."/>
            <person name="Badger J.H."/>
            <person name="Ren Q."/>
            <person name="Amedeo P."/>
            <person name="Jones K.M."/>
            <person name="Tallon L.J."/>
            <person name="Delcher A.L."/>
            <person name="Salzberg S.L."/>
            <person name="Silva J.C."/>
            <person name="Haas B.J."/>
            <person name="Majoros W.H."/>
            <person name="Farzad M."/>
            <person name="Carlton J.M."/>
            <person name="Smith R.K. Jr."/>
            <person name="Garg J."/>
            <person name="Pearlman R.E."/>
            <person name="Karrer K.M."/>
            <person name="Sun L."/>
            <person name="Manning G."/>
            <person name="Elde N.C."/>
            <person name="Turkewitz A.P."/>
            <person name="Asai D.J."/>
            <person name="Wilkes D.E."/>
            <person name="Wang Y."/>
            <person name="Cai H."/>
            <person name="Collins K."/>
            <person name="Stewart B.A."/>
            <person name="Lee S.R."/>
            <person name="Wilamowska K."/>
            <person name="Weinberg Z."/>
            <person name="Ruzzo W.L."/>
            <person name="Wloga D."/>
            <person name="Gaertig J."/>
            <person name="Frankel J."/>
            <person name="Tsao C.-C."/>
            <person name="Gorovsky M.A."/>
            <person name="Keeling P.J."/>
            <person name="Waller R.F."/>
            <person name="Patron N.J."/>
            <person name="Cherry J.M."/>
            <person name="Stover N.A."/>
            <person name="Krieger C.J."/>
            <person name="del Toro C."/>
            <person name="Ryder H.F."/>
            <person name="Williamson S.C."/>
            <person name="Barbeau R.A."/>
            <person name="Hamilton E.P."/>
            <person name="Orias E."/>
        </authorList>
    </citation>
    <scope>NUCLEOTIDE SEQUENCE [LARGE SCALE GENOMIC DNA]</scope>
    <source>
        <strain evidence="6">SB210</strain>
    </source>
</reference>
<dbReference type="SUPFAM" id="SSF52540">
    <property type="entry name" value="P-loop containing nucleoside triphosphate hydrolases"/>
    <property type="match status" value="1"/>
</dbReference>
<gene>
    <name evidence="5" type="ORF">TTHERM_00149510</name>
</gene>
<feature type="coiled-coil region" evidence="1">
    <location>
        <begin position="1598"/>
        <end position="1651"/>
    </location>
</feature>
<dbReference type="InterPro" id="IPR027417">
    <property type="entry name" value="P-loop_NTPase"/>
</dbReference>
<sequence length="7311" mass="863265">MDKNRDYSKEFILADFPFKASRTIQQMVQLRQKFPNVSGSSKQNVEQKNFQRGVRRTMSTFKIPQSMYIDTDDFYLKPEEIRTQLSLSSNKSAFDFKSQRTDLNRTKKYRDTNQQMYASQQIFKDITIQMTDPVYKLNKEKLKEMNKQGIQKAELQLQQQQLQMLKQQNQDASIQQIGKIGINESKLQLSEQKGKLESSKLMSVSKIQIQSKKTIPTEFLNDSIGNQNNSISVIQNQEFYSNIPQQIQSKHQIQNLLHQIEQNNKQLNEYQLNQSQHLIPSQEDIKFDQDQSIMVKKNPIFKSKKFFGRKSSCNSINLSKQKDTTFQMNQTVINQTQIPANQIFVDESSMIGKKTDNLVDNTMINPILSFQTELDMRPSNPIAGSSIGYLDQREGDTTMNNNPFLQDEDLSILVNQTGDELLIIKIPNLQNYKIQPLELFDSYLNQDPDPLQLIKESSIRAYSRWVKPDGESVWKDCQVIKYNPTTKRFLIKWISNDRMKEVTRLNLMYEWENEEMMNKRNKEALKKREQLLYYMGMKIFVNEEKGQDKSIYYSKQTLLNVIDKVFNSKNSRKLKRMNYKRVVEEILEMFKYEVIKFACEINTVPSLDHFFEAYFPELKQSLKKKQNLLYDVVMNCQNYPERLLEEQKVQNKKKTDQSTLIKHKTFQSLHLENQKEHDEYLPLENDNQNQTQNIIKEQYKNLKKSKLHKTLQSNSQKNILNSTQHDDQSIDKTNQDEQQNSHKKKSAFFQNIQGHQEKQTNLEVLNESDQKKQLENDTNQNLEKTNQNEENNDQFKINLENKRNSSLFIQSNKFTFFKSANITQPGSINGISQINFKRSQYLLSPDTNEFISLRQTQQEEMSQIDSILSQVKFNDYEFLTEEVYTFNIKRQLEVQEKELQTPKQDDHNVFKYTQSEKLNQKDKENKLNLEKAQIFFQHYAIPHPYFPFLKEKLLQNFYFSNEYHNTVFKRIVPNIAKRIQELRSVNIFQFIKEIKSPYQLPSLFTLSQMNSIVKQKISNLSKNVEKFEIMIYEMQTLNKKKNQQDSKKYFLWTDQFYQSFVDLTVKVVQSHLIDMIREQIEEFRQQINLFFSIIPFEFLQHELKIDHIYKKQFESQKKCFLRESNEVYKQLLIIAPSVKFKKIEKSNESLHQTQQFFNTSKQELDVSKTLITQHVKARRSTLREFNLASFSLGSGNQSLINNSSIVQDNEVQQLMEECWPFYKEANIIYKLYRQIVNLLLTDKLTHIRFEKIDSKILKPIYRIKAKFLNEKIPAEKKQLDNITKRINFKRLQNLSNMEDMIDNGREKFWKLEELNATMKDIFQEIACRNFEEIDPNTYFESIKDKTITIKKMGWFNLNCFTIVYEPSLPEFESRFKLLIKDIFDQICKINIYYRKDHLINYSDIQEKLNSLNDDIEEFLTYSFYGLYSFFIVLQRFEFYFLYSHKYERYLQKRVDTDELEIVFSEVDKMESDLSFLKNRLLDEMPIGVFLIDTKEFKETLITEIKQKIAFSKKILKEKFKKSIESCMALGEKILTKMQDEPKDVREYIKLSLYLQGEELFADFNNMLNLIHISQNIIEKQQLLLIDISQEDLVKIIGAELIHREVVDLKNKKDEKQEKEHPKFIQMHLEEKEKVKKKIEEVKEKVEQIRKISSFSLVEQQSRDCEAVITLLYQLRQQVRQLQQDGINLGLGFDSEIDIEKLTEDFENYEKIWQYTQDWTTKKQIWLFKPLINSSQNAQCLQITDIRDISYTLERGNKVLREVEPFFQQENPDILPLIEAISQEITDFQSVYELLVQVKDESFKVQHWHQIFDFIYDKDEEKRKKMKRMDDQTNFNLYNLISDGVLDYIQSIKVIAVEAKDEFKSQQSVSYIEQEFSNLKFQLHNYFSTLVIIDIRQIIDRLRNEEFKVQELLRNKAYQKNDYLEKLKKIKHFVKHTRKVLKIIAKIQDYIVKFAPIFRFKESEQKYKGIEILFRKVVSEFKKHTEEITKRGMSYFMNLFSLDNPDSKNQSEIFEIFMQIYLTCEKIQSQVYHIVNAVRQTHPRYAFVSDELIFEISQSLFMPQEFLNKISLLFPGVKEFQCQPLSDDPQSGNENVWEINKIINHYDEVIELSFPIPYVLKYMEKPPNLGMVNLIESEMKKYLRFQIMQHLKPVASKNYNYWKIWNNFLIKKYIIFQSFYLINDILFMHDLTMLLSLEQKYQDIKRFYDHLKLNFDDLISYYQTVIKVGLSTTQSIQFTQAIIQIQQHLDILQRAIKQVTFSLNSFEYLILPKFTLQIPIDEGDVSQMIQSSRKTIQESLQQKYDEEEAEKKLEEGHFTTNTKKSNQVVQIQQVQNQQNQEIEINNSNMPLIAFKSDYINSIKKRPQDLQITLNCFFHKIPYSFELVPTMNNFIFTENTLRVIHQAVVTISSNFSCILRGSPSSGKKSIINSLAAILGRSIFECNFQNQSLAIVEQILLNSASCNYWVNVTNFENLPSATLSLIANISFQIRKTISMGTSQLSYYSKCVDVSQYFGLFGTMNILPQPSDISFQTMPKSVQESFRIITFLKPDSNEIIKNYLLIIGFDKEEVHEKSQKLVFFFEFICTVTNNQQFSYSKKLTYIDFQQIIHQRSEKQQRLISLKSILVILRNALFYMQETRKQQTPYTHKTALKSAIENYFKGIMPSGAFNYMKNIFNKLFMEMNSLQSVEYVEFVKQYNEQMNQFFDFHKYPFQSQFSEQAGIILPLILKNVPLIIYGPHSSKKNLFIQFLSFLVSVSKEINFNVNFLNVDSVERETLLSSKKEFDVDDDIQGSILFKQKKKGFLNLLIDTMKIQNNENSEIIDTMLGKQTIFSTYIANTITEKLKNTKKKVVERSQNDWIVVDGCAECMNQIPQNHTIEELLDGFENKQFSLGDGDFLRVPSAATVVFSLEKLQNISPSSFNKYMMFFFSNQMVKLSDEYTSWYLRKVQQNNFFSKFHTIVKSMFVYFLEPFFQMIESIPSSHLIFKRNQKSELKCFLDYLEIFLNEIRKFEIAIGEYEAEGMNLPSNNLRRERKNHITSSLTTALSSRLDRGSGNIAPQFTQTNQNNSNEPFIEEESDEERSSDSESNSDADSEKQKGSKNKNAQKNGKNYVDSSNNEIIYNNILLDTESRLISSFESAFVFCMTWSLANQIKDSYQQTYIEFLNEQIERYCRFRSEYTNVKYTNESYPFAIDLRILLKEKDVNIFDYIFDIHKQKWIKWRNFYLEECSEISGSFESNNLNNREIVRLNPLAISIVNTKLTQEKREVYIPENILFIETRASKITKFFIQYFSAYCKPYILLAQQSNGITSIIKNKLKNLLEHHSFSCINNSISRGTTISSFQRRIEKNLVWKNSNHLTSIHQTISLIFIDDLNLSKDGISPIGAIRSLVQHDGWFSNNKFKFINFSMITLLAVFSYFDINSIQPSINTVLFEKISSLKVPDLEKNDIISIFQLHNNSINHPGMKANKKVTGIIQDFCSLIGLLNDKYRSEFKKISCQFNANLSIRKGLEIVKNLNSFQFYDKSTKAINYENLIKSLVFLINQFYSSEFIHQPYPNMGSLEKLKNQVKEIDQISLKTISEAVDKQNSRIENNQSLEEKLQEEDEEQSDDDDDEEEDEDSDSSEMSQNAELSKYSDNDNAQSQNQQSKNKNPNQRKNKNIINKKFKILNLNQIDEIRKNFNFSSDKKIEWFLGMLDLPQIEFKVDDQYSQDILENQKEQQQQKINSPNKKLLDQESYFVSNSGLEKQSSKFKIAYEDKKNNNKGDYSIHVLDESKQEESSVNSKEVEDESLSDLYDYSATLITQLALKSAKLLPTTHQNQENTDLNILQFKQQQVQLEAQKQAKIEERRFIQQEKKTGSQHYQISRDVTNAQKLQYIGNSNQIQGITSLQKTDEILQKLQNVEFMFSFFSTLPDQFTIELTSQVVQELLLAQQAENNLKTQRTIKSQKKQRGSVSVDLWKQILKQRQDILFFNLSLIHKNKLLTDLNQQISKQKTKDLNEGALGIKSTAKLANLEMNLFEELDFIYLNDKRRKKILLFLVQKLLQFCFDTNQAQSIEGINNKRQIDLNKMFDDFQQKQLKKGIHKAKRSDSFLNTNIAKLQSQDSIKDKSQFSLSQNNSNQVGIVNYASSSINILQNPLVSAKKKNKKDVFKFSTQQMEEIQNLKNNTVNQDPLQSTERSNMQIYTWRGGDLLDFVLIQEVNINCFLTHAIKLIHLLQSSSQNIYLKSTLSQRITEHLVYYSCSLLNFNAFEFTIQNEESANKTQQRFQNCLFSAIQNLFIEENQMIIIYIKLSSNLLVLDEKIQENQLDETEDLNKNQKNAQKLRLESISNIYDIINHIVEGGEVQSLFTTQQLEFLMQKWNMKTKYPRFNNYILNYIFSLRLKTQLRFILHYDLQVRQDNTLECLQNEFNHMFQQFTKLNIYYIPLSDDESNQIQNMLFEEMFKYIPDFINSKHKAMVMQAYSKELEVQKIFEDYSKQNFQRTYEETYSLFYITRSVVYNQIRLKIEKLRRKGGFFKIIQEMEKKSIEFRIEIENAEQEFVKIKETKKQHLRELKEAEEKFQELKNLEESYNSKEKNLQDLIAKCTQIENQFKAIQSQMNETAYKISKISKNSWNDEIKPTQFVQIKQMTVYILIFLIGLHRNIPDRYNINMQQLADDIVDSIDEVNKNSNNFNNIDLYREKFQQIISDSDEFKNIITTFKDEHIKSNTFDLFKCLNKEGGSVDHGHMISLTGNLNIHQREILKYIDFIIEMYRLTLEVRNLQTSSTEQKENLRQLKAEREKCQIEQNFIKPRQIIKDHPTLIEKMKKEQRNLMVHIVQKKDGQQQFNNHLEKFKMQFKHLVNEESCQLINNSYLQEISIQLALQVTFLFKYPFYFLNKFQELIQDCLQKSQHLKNTKLFNALYNPLYYFQIFSYQIPLNQDLVDKITITDFLYENDLYYYFWVNDKTGLYQQYFKKKYEKTIVVESNTLIEKESYQNIEKALQEGGFLLMRNIDEKTIQQIMPIIEWKYKRMMKLLRFMIQNSEGEQIWQKQNIDPNQSLLNYEMQWHNQALFDFNELTRQQPLLFNGKEITVNKNFRLMLITTNINFSFSHSIFTKIILLQCEVEDEIQWKQAMFDHAVNNLNFEAKQNQVQMKIDHYTSKRDNMSKLFSQISIGLEKCTTCEDTEFMRMLIDNSEQIKKYIGSQQSDQLNAPIINRGHSDEDVSSPKRIIKELVQVGDNQGNKNNLIEKIELEQDADEEQQELKTQEQDKKINDLINMEINQEQVAQEDQGQDQNEKGSQIIKKSRTIQALDLQSAQNIEGTQTNQQNSNNDNQQKQANLLPQVSATSIRRSMTIGAETIKNLQIIVDFNKLKQNEQTTQKEQKRQLKTQKSFAKNLQKKRKILQVQTQKQRERENTIGFIAQNYFQLDEITLQNGCLQEILDFLYAIKLNYINLEKALGKVYSFSDIFFFMIVQQACVRCKQLNVTPSSYSSQPSKIKKTFIKKFCETVFYLLYSSLADDHRLLFSFYLSMMYSRGTKSFSEKEWRLFLNWQIPKLSSQAENNDENLLEMILQDEQNKTAKNRRQHAEKNNKISLKQQYQMDKNNYNKLNSKIINFYKIPNYIIAPLQCYIQEKQSLLEKFVERKELLVDSKENSFSRGGYSPVAKILGLKEKILKQQYIEKEKQEIEQRGRASTQSISESPHNSQRSQSNNFSLVSRQNSRDESFYKSSYDSSPSKQNEYNPLFKKFFDRQELNSPTQIDEDEVIENDTKKYNSPFKTSKSIMNNSVQKLTARVQMGDSIKPKSEFNFKNIQPQVIMEKVSKKLIHLMGKELIEKFIESYNSFQAKNGIKIAVNSLVDQPDQWIEFFQKSLSEYEIKDEILKEINEEIKQENQQNQGEDIQEDEDDIEEDEDDNQEQKKQKLYQNYSFNSIKYIPFLPKEILQNCSNLQLLFIFKHFRPDFLPQVAEYISQKILRSYIDYDQAPFSLENHCEQDWQRRPTILLHDQVQNRIYEKLELLQSIQNHENQLLRIALGYTSIKSIIDQINQAAGAGRWILLEEIEQMETNDLKYLLKSLDQELEASTTTNSFRVWITHSSTLSRQNSPFQFKPFDFNKNSEILLAYYQTCWKIYYTTPKNVQQSMQRYYFRSIHDYRYNSEQPKVQNTKTKQGKEADQYITKIEKEITIKKNMIYSNVVQMMRKHNIRQGLIPYPFIETIDDGFFNNQSSLSVAQQITSLSPKYLNIFSLIDYADKKAISHTYSSRHIHIDPITHEKENYKTIFNRFQNKFKFSLAFLHNCLGRKRELTNTILKSYDSQLDQNPREIFETDLDFQQEIQSVFNILQYYPTNSKAFLENYFKMIYGYNNPYYINMMLHFVFSNMEGTVKLIVKDQSYLLYDFNTGVFDYVEEGITKILALQFPTKSDPLDLFFSSFNSSLVQDYAKSKQFIRKINLIEDEWLSNPLVKSLKYLEKIKKIQQFNDIQKDTILKDINFKKQQKTRASGEIQFNSGILSPIPRSNNSGQANIQKSKTLQNKFQNQFNLSKQTDANLNKYDSEKVFDISSNEIFRKPSIANLVVENSSQKLLSLQQQMTSQQIQENRRSVKNQQLKLFTKNPSLGLLFGSGNESKELLSPQSPPIPELLPHLENNEELNFAPLQKSVSYNFSQNYEFDQLEELIKKISHQQKSFFKVYYRNIMSSHEKYKDIKSTLELLLKNLNYEFHLKNIKFLKYHQNVKFSYKQPEEYPEFIKQWVTTQKDLENQGDLVIFRSKQNKNLQYAFALSPNLRKNSELLQSPKRSSLQLSFSPQSTQNRQITQMSQSPAMGSLFGGKSSFSEKIRQSRRESTSAHIFQEEQKKYMKQQENQKIISSRRESSLKFGDLGGIHRDVVLQEESDKEKSSENSSNSSETSSDEQSSDDVDIIEDVEKNTFKTTILNECIILFRLIMQMKTDIRNVLDYISNQFDLQPLGQRNYLKQLIYDIQQNTIPETWRKLSFKIFQRNLANYLSQLFQKIQYIQILVERGPNLQIPTVIQLDRLVDSHTFLGSYLYNYAEANNVDIHQLKFVLQKTTYAEVQKNVQPEHGFYIKGLYLTNGAVHKDNLSLIEEEIRQFQSEFPVYLLKIERKLSSRQEIYKNISINYEQSIAIELNDPGTQVLRYDMENEFLFQQLHPIDLYNYDGTQINAETSKLEQNNINSLTNAMSQGIQGEKRGSIQQKKNVKGKQRAQNSISPTKGNEQQKVDNTNKDDFSSYKQAQQNFNRLAPKELKFNDIYSQSKYNFVIKIPFKNPCTSSSYSYMQTKYYLYLNSRKPQDFWELKGTTLFAQKQTF</sequence>
<dbReference type="PANTHER" id="PTHR45703">
    <property type="entry name" value="DYNEIN HEAVY CHAIN"/>
    <property type="match status" value="1"/>
</dbReference>
<feature type="coiled-coil region" evidence="1">
    <location>
        <begin position="5226"/>
        <end position="5253"/>
    </location>
</feature>
<dbReference type="OrthoDB" id="328041at2759"/>
<dbReference type="Gene3D" id="3.40.50.300">
    <property type="entry name" value="P-loop containing nucleotide triphosphate hydrolases"/>
    <property type="match status" value="2"/>
</dbReference>
<keyword evidence="6" id="KW-1185">Reference proteome</keyword>